<evidence type="ECO:0000313" key="10">
    <source>
        <dbReference type="EMBL" id="CBY37903.1"/>
    </source>
</evidence>
<dbReference type="PANTHER" id="PTHR13142">
    <property type="entry name" value="INNER CENTROMERE PROTEIN"/>
    <property type="match status" value="1"/>
</dbReference>
<evidence type="ECO:0000256" key="3">
    <source>
        <dbReference type="ARBA" id="ARBA00010042"/>
    </source>
</evidence>
<proteinExistence type="inferred from homology"/>
<evidence type="ECO:0000256" key="5">
    <source>
        <dbReference type="ARBA" id="ARBA00022829"/>
    </source>
</evidence>
<dbReference type="Pfam" id="PF03941">
    <property type="entry name" value="INCENP_ARK-bind"/>
    <property type="match status" value="1"/>
</dbReference>
<keyword evidence="6" id="KW-0206">Cytoskeleton</keyword>
<dbReference type="GO" id="GO:0051257">
    <property type="term" value="P:meiotic spindle midzone assembly"/>
    <property type="evidence" value="ECO:0007669"/>
    <property type="project" value="TreeGrafter"/>
</dbReference>
<dbReference type="GO" id="GO:0030496">
    <property type="term" value="C:midbody"/>
    <property type="evidence" value="ECO:0007669"/>
    <property type="project" value="TreeGrafter"/>
</dbReference>
<keyword evidence="4" id="KW-0963">Cytoplasm</keyword>
<comment type="subcellular location">
    <subcellularLocation>
        <location evidence="2">Cytoplasm</location>
        <location evidence="2">Cytoskeleton</location>
        <location evidence="2">Spindle</location>
    </subcellularLocation>
    <subcellularLocation>
        <location evidence="1">Nucleus</location>
    </subcellularLocation>
</comment>
<dbReference type="Gene3D" id="1.10.720.30">
    <property type="entry name" value="SAP domain"/>
    <property type="match status" value="1"/>
</dbReference>
<feature type="compositionally biased region" description="Basic and acidic residues" evidence="8">
    <location>
        <begin position="338"/>
        <end position="394"/>
    </location>
</feature>
<dbReference type="GO" id="GO:0000776">
    <property type="term" value="C:kinetochore"/>
    <property type="evidence" value="ECO:0007669"/>
    <property type="project" value="TreeGrafter"/>
</dbReference>
<organism evidence="10">
    <name type="scientific">Oikopleura dioica</name>
    <name type="common">Tunicate</name>
    <dbReference type="NCBI Taxonomy" id="34765"/>
    <lineage>
        <taxon>Eukaryota</taxon>
        <taxon>Metazoa</taxon>
        <taxon>Chordata</taxon>
        <taxon>Tunicata</taxon>
        <taxon>Appendicularia</taxon>
        <taxon>Copelata</taxon>
        <taxon>Oikopleuridae</taxon>
        <taxon>Oikopleura</taxon>
    </lineage>
</organism>
<dbReference type="Proteomes" id="UP000011014">
    <property type="component" value="Unassembled WGS sequence"/>
</dbReference>
<name>E4YR11_OIKDI</name>
<evidence type="ECO:0000256" key="1">
    <source>
        <dbReference type="ARBA" id="ARBA00004123"/>
    </source>
</evidence>
<evidence type="ECO:0000256" key="6">
    <source>
        <dbReference type="ARBA" id="ARBA00023212"/>
    </source>
</evidence>
<dbReference type="AlphaFoldDB" id="E4YR11"/>
<dbReference type="PANTHER" id="PTHR13142:SF1">
    <property type="entry name" value="INNER CENTROMERE PROTEIN"/>
    <property type="match status" value="1"/>
</dbReference>
<dbReference type="GO" id="GO:0032133">
    <property type="term" value="C:chromosome passenger complex"/>
    <property type="evidence" value="ECO:0007669"/>
    <property type="project" value="TreeGrafter"/>
</dbReference>
<evidence type="ECO:0000256" key="4">
    <source>
        <dbReference type="ARBA" id="ARBA00022490"/>
    </source>
</evidence>
<feature type="region of interest" description="Disordered" evidence="8">
    <location>
        <begin position="461"/>
        <end position="495"/>
    </location>
</feature>
<keyword evidence="5" id="KW-0159">Chromosome partition</keyword>
<keyword evidence="7" id="KW-0539">Nucleus</keyword>
<gene>
    <name evidence="10" type="ORF">GSOID_T00031397001</name>
</gene>
<comment type="similarity">
    <text evidence="3">Belongs to the INCENP family.</text>
</comment>
<feature type="compositionally biased region" description="Polar residues" evidence="8">
    <location>
        <begin position="241"/>
        <end position="262"/>
    </location>
</feature>
<evidence type="ECO:0000256" key="2">
    <source>
        <dbReference type="ARBA" id="ARBA00004186"/>
    </source>
</evidence>
<dbReference type="InterPro" id="IPR005635">
    <property type="entry name" value="Inner_centromere_prot_ARK-bd"/>
</dbReference>
<evidence type="ECO:0000259" key="9">
    <source>
        <dbReference type="Pfam" id="PF03941"/>
    </source>
</evidence>
<dbReference type="Gene3D" id="1.20.5.2230">
    <property type="match status" value="1"/>
</dbReference>
<feature type="compositionally biased region" description="Low complexity" evidence="8">
    <location>
        <begin position="317"/>
        <end position="337"/>
    </location>
</feature>
<feature type="compositionally biased region" description="Low complexity" evidence="8">
    <location>
        <begin position="263"/>
        <end position="294"/>
    </location>
</feature>
<evidence type="ECO:0000256" key="7">
    <source>
        <dbReference type="ARBA" id="ARBA00023242"/>
    </source>
</evidence>
<reference evidence="10" key="1">
    <citation type="journal article" date="2010" name="Science">
        <title>Plasticity of animal genome architecture unmasked by rapid evolution of a pelagic tunicate.</title>
        <authorList>
            <person name="Denoeud F."/>
            <person name="Henriet S."/>
            <person name="Mungpakdee S."/>
            <person name="Aury J.M."/>
            <person name="Da Silva C."/>
            <person name="Brinkmann H."/>
            <person name="Mikhaleva J."/>
            <person name="Olsen L.C."/>
            <person name="Jubin C."/>
            <person name="Canestro C."/>
            <person name="Bouquet J.M."/>
            <person name="Danks G."/>
            <person name="Poulain J."/>
            <person name="Campsteijn C."/>
            <person name="Adamski M."/>
            <person name="Cross I."/>
            <person name="Yadetie F."/>
            <person name="Muffato M."/>
            <person name="Louis A."/>
            <person name="Butcher S."/>
            <person name="Tsagkogeorga G."/>
            <person name="Konrad A."/>
            <person name="Singh S."/>
            <person name="Jensen M.F."/>
            <person name="Cong E.H."/>
            <person name="Eikeseth-Otteraa H."/>
            <person name="Noel B."/>
            <person name="Anthouard V."/>
            <person name="Porcel B.M."/>
            <person name="Kachouri-Lafond R."/>
            <person name="Nishino A."/>
            <person name="Ugolini M."/>
            <person name="Chourrout P."/>
            <person name="Nishida H."/>
            <person name="Aasland R."/>
            <person name="Huzurbazar S."/>
            <person name="Westhof E."/>
            <person name="Delsuc F."/>
            <person name="Lehrach H."/>
            <person name="Reinhardt R."/>
            <person name="Weissenbach J."/>
            <person name="Roy S.W."/>
            <person name="Artiguenave F."/>
            <person name="Postlethwait J.H."/>
            <person name="Manak J.R."/>
            <person name="Thompson E.M."/>
            <person name="Jaillon O."/>
            <person name="Du Pasquier L."/>
            <person name="Boudinot P."/>
            <person name="Liberles D.A."/>
            <person name="Volff J.N."/>
            <person name="Philippe H."/>
            <person name="Lenhard B."/>
            <person name="Roest Crollius H."/>
            <person name="Wincker P."/>
            <person name="Chourrout D."/>
        </authorList>
    </citation>
    <scope>NUCLEOTIDE SEQUENCE [LARGE SCALE GENOMIC DNA]</scope>
</reference>
<feature type="compositionally biased region" description="Pro residues" evidence="8">
    <location>
        <begin position="431"/>
        <end position="440"/>
    </location>
</feature>
<feature type="domain" description="Inner centromere protein ARK-binding" evidence="9">
    <location>
        <begin position="504"/>
        <end position="537"/>
    </location>
</feature>
<feature type="non-terminal residue" evidence="10">
    <location>
        <position position="1"/>
    </location>
</feature>
<sequence>AKSVLRDMNATNDNTPFGRKRRIWSTDLEKIVELSVAKRAPPLPARPPVTVGPNEKITIKPSVLEDEFVDYLYEIRQLEMDLEVFLETETIQKTPMKERAHRIFDESLDEAIPVINLNDASAMDSNRIEIHSLENAKEVPTMESVEEEAEEEVTPELHSSVEPISLELINKSRAEYEKRYSRQKVAELKKMCDTEKLPKYGRKAEIVNRLVDNKIKIEYGSPRMRQSYQNAMAAPLKTAPKSLTRSNLTGSTRSQSSIRSNLSTASKTSTTSASSVKAPANSTTSSSGSNFSRTPSFKKFASKIASPFASPRPQMFKTPSKSKLTSSSSKGVLSKTPSKADLKAKEDDRAKRIEEMKKEKEREREEKKKREAEKLAAVKKKREDELTKKREMQLKKTPAKSSKPAKKLGNLRAKIEEMQKKNNTPQKAPAHAPPPIPQPQSMPVRMESLEEDDEMVIRKEHEPTYTTPLKSMPAASSQNYEMTPQGCDKWDMNPSTKDNYNIYDLESGDETDDDEAPRKQIPIWAESKLLKVALKNQYFDYERSVTNMQDRVFFAINPDGEIKLQNIFDHIASDRARMKYRQPRRSSGQWTTMIEPTPVIDKTINFDKSVYGANGSMYF</sequence>
<dbReference type="GO" id="GO:0005634">
    <property type="term" value="C:nucleus"/>
    <property type="evidence" value="ECO:0007669"/>
    <property type="project" value="UniProtKB-SubCell"/>
</dbReference>
<dbReference type="GO" id="GO:1990385">
    <property type="term" value="C:meiotic spindle midzone"/>
    <property type="evidence" value="ECO:0007669"/>
    <property type="project" value="TreeGrafter"/>
</dbReference>
<feature type="region of interest" description="Disordered" evidence="8">
    <location>
        <begin position="308"/>
        <end position="442"/>
    </location>
</feature>
<protein>
    <recommendedName>
        <fullName evidence="9">Inner centromere protein ARK-binding domain-containing protein</fullName>
    </recommendedName>
</protein>
<dbReference type="EMBL" id="FN655085">
    <property type="protein sequence ID" value="CBY37903.1"/>
    <property type="molecule type" value="Genomic_DNA"/>
</dbReference>
<dbReference type="GO" id="GO:0051310">
    <property type="term" value="P:metaphase chromosome alignment"/>
    <property type="evidence" value="ECO:0007669"/>
    <property type="project" value="TreeGrafter"/>
</dbReference>
<accession>E4YR11</accession>
<dbReference type="GO" id="GO:0000281">
    <property type="term" value="P:mitotic cytokinesis"/>
    <property type="evidence" value="ECO:0007669"/>
    <property type="project" value="TreeGrafter"/>
</dbReference>
<dbReference type="SUPFAM" id="SSF68906">
    <property type="entry name" value="SAP domain"/>
    <property type="match status" value="1"/>
</dbReference>
<dbReference type="InterPro" id="IPR036361">
    <property type="entry name" value="SAP_dom_sf"/>
</dbReference>
<evidence type="ECO:0000256" key="8">
    <source>
        <dbReference type="SAM" id="MobiDB-lite"/>
    </source>
</evidence>
<feature type="compositionally biased region" description="Polar residues" evidence="8">
    <location>
        <begin position="464"/>
        <end position="482"/>
    </location>
</feature>
<feature type="region of interest" description="Disordered" evidence="8">
    <location>
        <begin position="237"/>
        <end position="294"/>
    </location>
</feature>